<dbReference type="STRING" id="1801780.A2917_01505"/>
<sequence>MKIQILDNKISMEEVKKMADFWYGTMIKGTVDVELGRVALGGDYHIESSEMLTASGSKFEDVWGFNIRFEENPDGVLEFDSMVNIKPNSGNRSRGINNEETTKKATEIIYKFIDLK</sequence>
<evidence type="ECO:0000313" key="2">
    <source>
        <dbReference type="Proteomes" id="UP000178104"/>
    </source>
</evidence>
<protein>
    <submittedName>
        <fullName evidence="1">Uncharacterized protein</fullName>
    </submittedName>
</protein>
<organism evidence="1 2">
    <name type="scientific">Candidatus Nomurabacteria bacterium RIFCSPLOWO2_01_FULL_42_17</name>
    <dbReference type="NCBI Taxonomy" id="1801780"/>
    <lineage>
        <taxon>Bacteria</taxon>
        <taxon>Candidatus Nomuraibacteriota</taxon>
    </lineage>
</organism>
<name>A0A1F6XLJ4_9BACT</name>
<dbReference type="Pfam" id="PF18924">
    <property type="entry name" value="DUF5674"/>
    <property type="match status" value="1"/>
</dbReference>
<dbReference type="AlphaFoldDB" id="A0A1F6XLJ4"/>
<evidence type="ECO:0000313" key="1">
    <source>
        <dbReference type="EMBL" id="OGI95039.1"/>
    </source>
</evidence>
<reference evidence="1 2" key="1">
    <citation type="journal article" date="2016" name="Nat. Commun.">
        <title>Thousands of microbial genomes shed light on interconnected biogeochemical processes in an aquifer system.</title>
        <authorList>
            <person name="Anantharaman K."/>
            <person name="Brown C.T."/>
            <person name="Hug L.A."/>
            <person name="Sharon I."/>
            <person name="Castelle C.J."/>
            <person name="Probst A.J."/>
            <person name="Thomas B.C."/>
            <person name="Singh A."/>
            <person name="Wilkins M.J."/>
            <person name="Karaoz U."/>
            <person name="Brodie E.L."/>
            <person name="Williams K.H."/>
            <person name="Hubbard S.S."/>
            <person name="Banfield J.F."/>
        </authorList>
    </citation>
    <scope>NUCLEOTIDE SEQUENCE [LARGE SCALE GENOMIC DNA]</scope>
</reference>
<accession>A0A1F6XLJ4</accession>
<gene>
    <name evidence="1" type="ORF">A2917_01505</name>
</gene>
<dbReference type="EMBL" id="MFVE01000008">
    <property type="protein sequence ID" value="OGI95039.1"/>
    <property type="molecule type" value="Genomic_DNA"/>
</dbReference>
<proteinExistence type="predicted"/>
<dbReference type="InterPro" id="IPR043731">
    <property type="entry name" value="DUF5674"/>
</dbReference>
<dbReference type="Proteomes" id="UP000178104">
    <property type="component" value="Unassembled WGS sequence"/>
</dbReference>
<comment type="caution">
    <text evidence="1">The sequence shown here is derived from an EMBL/GenBank/DDBJ whole genome shotgun (WGS) entry which is preliminary data.</text>
</comment>